<dbReference type="SUPFAM" id="SSF55021">
    <property type="entry name" value="ACT-like"/>
    <property type="match status" value="2"/>
</dbReference>
<dbReference type="Pfam" id="PF10000">
    <property type="entry name" value="ACT_3"/>
    <property type="match status" value="1"/>
</dbReference>
<proteinExistence type="predicted"/>
<dbReference type="InterPro" id="IPR018717">
    <property type="entry name" value="DUF2241"/>
</dbReference>
<organism evidence="2 3">
    <name type="scientific">Dokdonella immobilis</name>
    <dbReference type="NCBI Taxonomy" id="578942"/>
    <lineage>
        <taxon>Bacteria</taxon>
        <taxon>Pseudomonadati</taxon>
        <taxon>Pseudomonadota</taxon>
        <taxon>Gammaproteobacteria</taxon>
        <taxon>Lysobacterales</taxon>
        <taxon>Rhodanobacteraceae</taxon>
        <taxon>Dokdonella</taxon>
    </lineage>
</organism>
<dbReference type="InterPro" id="IPR045865">
    <property type="entry name" value="ACT-like_dom_sf"/>
</dbReference>
<dbReference type="Proteomes" id="UP000198575">
    <property type="component" value="Unassembled WGS sequence"/>
</dbReference>
<dbReference type="STRING" id="578942.SAMN05216289_11773"/>
<dbReference type="PANTHER" id="PTHR39199:SF1">
    <property type="entry name" value="BLR5128 PROTEIN"/>
    <property type="match status" value="1"/>
</dbReference>
<sequence>MPPRRPVPGSNVTPISDLAELLRAMQPFLNPGIYVYAMAPADASIDAAHVIASIREPAGLSLIIEESLATKLGLEPALRCAWITLRVQSDLQATGFTAAFSTALGRAGIACNVVAGLAHDHIFVPIEQAEQAMRALTALQQCGPD</sequence>
<dbReference type="Gene3D" id="3.30.2130.10">
    <property type="entry name" value="VC0802-like"/>
    <property type="match status" value="1"/>
</dbReference>
<evidence type="ECO:0000313" key="3">
    <source>
        <dbReference type="Proteomes" id="UP000198575"/>
    </source>
</evidence>
<dbReference type="EMBL" id="FOVF01000017">
    <property type="protein sequence ID" value="SFN37402.1"/>
    <property type="molecule type" value="Genomic_DNA"/>
</dbReference>
<feature type="domain" description="DUF2241" evidence="1">
    <location>
        <begin position="15"/>
        <end position="80"/>
    </location>
</feature>
<keyword evidence="3" id="KW-1185">Reference proteome</keyword>
<reference evidence="2 3" key="1">
    <citation type="submission" date="2016-10" db="EMBL/GenBank/DDBJ databases">
        <authorList>
            <person name="de Groot N.N."/>
        </authorList>
    </citation>
    <scope>NUCLEOTIDE SEQUENCE [LARGE SCALE GENOMIC DNA]</scope>
    <source>
        <strain evidence="2 3">CGMCC 1.7659</strain>
    </source>
</reference>
<evidence type="ECO:0000313" key="2">
    <source>
        <dbReference type="EMBL" id="SFN37402.1"/>
    </source>
</evidence>
<dbReference type="AlphaFoldDB" id="A0A1I4YHF0"/>
<evidence type="ECO:0000259" key="1">
    <source>
        <dbReference type="Pfam" id="PF10000"/>
    </source>
</evidence>
<dbReference type="PANTHER" id="PTHR39199">
    <property type="entry name" value="BLR5128 PROTEIN"/>
    <property type="match status" value="1"/>
</dbReference>
<gene>
    <name evidence="2" type="ORF">SAMN05216289_11773</name>
</gene>
<protein>
    <recommendedName>
        <fullName evidence="1">DUF2241 domain-containing protein</fullName>
    </recommendedName>
</protein>
<name>A0A1I4YHF0_9GAMM</name>
<accession>A0A1I4YHF0</accession>